<dbReference type="CDD" id="cd06259">
    <property type="entry name" value="YdcF-like"/>
    <property type="match status" value="1"/>
</dbReference>
<organism evidence="3 4">
    <name type="scientific">Paenibacillus darwinianus</name>
    <dbReference type="NCBI Taxonomy" id="1380763"/>
    <lineage>
        <taxon>Bacteria</taxon>
        <taxon>Bacillati</taxon>
        <taxon>Bacillota</taxon>
        <taxon>Bacilli</taxon>
        <taxon>Bacillales</taxon>
        <taxon>Paenibacillaceae</taxon>
        <taxon>Paenibacillus</taxon>
    </lineage>
</organism>
<dbReference type="InterPro" id="IPR051599">
    <property type="entry name" value="Cell_Envelope_Assoc"/>
</dbReference>
<keyword evidence="1" id="KW-1133">Transmembrane helix</keyword>
<accession>A0A9W5S2Y0</accession>
<dbReference type="Proteomes" id="UP000053750">
    <property type="component" value="Unassembled WGS sequence"/>
</dbReference>
<sequence length="229" mass="26038">MRTGIHSKAQGKAKRRKKKRFRPFAFAFRSAVVLGLLGAGWIGYLLWTIDTFQPEPLEEKYDAGIVLGAALWRNEPSRVLKERLDQALALYKEGKFDVFILTGGYDYNGSTIPEAEGMRNYLLARGVPQNRMLLDPKAQSTYDNLLNSKAIMKRVGIKSVVIITHEFHSARAADIARYLNYERPAFSMAESIARPAGQQLRREVMAFTKWKLDSVLLRFGRRLPDNMGL</sequence>
<proteinExistence type="predicted"/>
<evidence type="ECO:0000313" key="4">
    <source>
        <dbReference type="Proteomes" id="UP000053750"/>
    </source>
</evidence>
<feature type="domain" description="DUF218" evidence="2">
    <location>
        <begin position="62"/>
        <end position="181"/>
    </location>
</feature>
<dbReference type="PANTHER" id="PTHR30336">
    <property type="entry name" value="INNER MEMBRANE PROTEIN, PROBABLE PERMEASE"/>
    <property type="match status" value="1"/>
</dbReference>
<evidence type="ECO:0000259" key="2">
    <source>
        <dbReference type="Pfam" id="PF02698"/>
    </source>
</evidence>
<dbReference type="EMBL" id="JFHU01000069">
    <property type="protein sequence ID" value="EXX90212.1"/>
    <property type="molecule type" value="Genomic_DNA"/>
</dbReference>
<dbReference type="PANTHER" id="PTHR30336:SF20">
    <property type="entry name" value="DUF218 DOMAIN-CONTAINING PROTEIN"/>
    <property type="match status" value="1"/>
</dbReference>
<feature type="transmembrane region" description="Helical" evidence="1">
    <location>
        <begin position="21"/>
        <end position="47"/>
    </location>
</feature>
<evidence type="ECO:0000313" key="3">
    <source>
        <dbReference type="EMBL" id="EXX90212.1"/>
    </source>
</evidence>
<dbReference type="Pfam" id="PF02698">
    <property type="entry name" value="DUF218"/>
    <property type="match status" value="1"/>
</dbReference>
<keyword evidence="1" id="KW-0472">Membrane</keyword>
<dbReference type="InterPro" id="IPR014729">
    <property type="entry name" value="Rossmann-like_a/b/a_fold"/>
</dbReference>
<keyword evidence="1" id="KW-0812">Transmembrane</keyword>
<dbReference type="InterPro" id="IPR003848">
    <property type="entry name" value="DUF218"/>
</dbReference>
<reference evidence="3 4" key="1">
    <citation type="submission" date="2014-02" db="EMBL/GenBank/DDBJ databases">
        <title>Genome sequence of Paenibacillus darwinianus reveals adaptive mechanisms for survival in Antarctic soils.</title>
        <authorList>
            <person name="Dsouza M."/>
            <person name="Taylor M.W."/>
            <person name="Turner S.J."/>
            <person name="Aislabie J."/>
        </authorList>
    </citation>
    <scope>NUCLEOTIDE SEQUENCE [LARGE SCALE GENOMIC DNA]</scope>
    <source>
        <strain evidence="3 4">CE1</strain>
    </source>
</reference>
<dbReference type="RefSeq" id="WP_190287434.1">
    <property type="nucleotide sequence ID" value="NZ_KK082127.1"/>
</dbReference>
<evidence type="ECO:0000256" key="1">
    <source>
        <dbReference type="SAM" id="Phobius"/>
    </source>
</evidence>
<dbReference type="GO" id="GO:0005886">
    <property type="term" value="C:plasma membrane"/>
    <property type="evidence" value="ECO:0007669"/>
    <property type="project" value="TreeGrafter"/>
</dbReference>
<comment type="caution">
    <text evidence="3">The sequence shown here is derived from an EMBL/GenBank/DDBJ whole genome shotgun (WGS) entry which is preliminary data.</text>
</comment>
<gene>
    <name evidence="3" type="ORF">BG53_13920</name>
</gene>
<protein>
    <recommendedName>
        <fullName evidence="2">DUF218 domain-containing protein</fullName>
    </recommendedName>
</protein>
<dbReference type="AlphaFoldDB" id="A0A9W5S2Y0"/>
<dbReference type="Gene3D" id="3.40.50.620">
    <property type="entry name" value="HUPs"/>
    <property type="match status" value="1"/>
</dbReference>
<name>A0A9W5S2Y0_9BACL</name>
<keyword evidence="4" id="KW-1185">Reference proteome</keyword>